<name>A0ABU6ZQ18_9FABA</name>
<gene>
    <name evidence="2" type="ORF">PIB30_079963</name>
</gene>
<feature type="transmembrane region" description="Helical" evidence="1">
    <location>
        <begin position="33"/>
        <end position="51"/>
    </location>
</feature>
<evidence type="ECO:0000313" key="3">
    <source>
        <dbReference type="Proteomes" id="UP001341840"/>
    </source>
</evidence>
<keyword evidence="1" id="KW-0472">Membrane</keyword>
<feature type="transmembrane region" description="Helical" evidence="1">
    <location>
        <begin position="94"/>
        <end position="115"/>
    </location>
</feature>
<evidence type="ECO:0000313" key="2">
    <source>
        <dbReference type="EMBL" id="MED6224042.1"/>
    </source>
</evidence>
<keyword evidence="1" id="KW-0812">Transmembrane</keyword>
<organism evidence="2 3">
    <name type="scientific">Stylosanthes scabra</name>
    <dbReference type="NCBI Taxonomy" id="79078"/>
    <lineage>
        <taxon>Eukaryota</taxon>
        <taxon>Viridiplantae</taxon>
        <taxon>Streptophyta</taxon>
        <taxon>Embryophyta</taxon>
        <taxon>Tracheophyta</taxon>
        <taxon>Spermatophyta</taxon>
        <taxon>Magnoliopsida</taxon>
        <taxon>eudicotyledons</taxon>
        <taxon>Gunneridae</taxon>
        <taxon>Pentapetalae</taxon>
        <taxon>rosids</taxon>
        <taxon>fabids</taxon>
        <taxon>Fabales</taxon>
        <taxon>Fabaceae</taxon>
        <taxon>Papilionoideae</taxon>
        <taxon>50 kb inversion clade</taxon>
        <taxon>dalbergioids sensu lato</taxon>
        <taxon>Dalbergieae</taxon>
        <taxon>Pterocarpus clade</taxon>
        <taxon>Stylosanthes</taxon>
    </lineage>
</organism>
<proteinExistence type="predicted"/>
<keyword evidence="3" id="KW-1185">Reference proteome</keyword>
<accession>A0ABU6ZQ18</accession>
<dbReference type="Proteomes" id="UP001341840">
    <property type="component" value="Unassembled WGS sequence"/>
</dbReference>
<protein>
    <submittedName>
        <fullName evidence="2">Uncharacterized protein</fullName>
    </submittedName>
</protein>
<comment type="caution">
    <text evidence="2">The sequence shown here is derived from an EMBL/GenBank/DDBJ whole genome shotgun (WGS) entry which is preliminary data.</text>
</comment>
<dbReference type="EMBL" id="JASCZI010273010">
    <property type="protein sequence ID" value="MED6224042.1"/>
    <property type="molecule type" value="Genomic_DNA"/>
</dbReference>
<keyword evidence="1" id="KW-1133">Transmembrane helix</keyword>
<reference evidence="2 3" key="1">
    <citation type="journal article" date="2023" name="Plants (Basel)">
        <title>Bridging the Gap: Combining Genomics and Transcriptomics Approaches to Understand Stylosanthes scabra, an Orphan Legume from the Brazilian Caatinga.</title>
        <authorList>
            <person name="Ferreira-Neto J.R.C."/>
            <person name="da Silva M.D."/>
            <person name="Binneck E."/>
            <person name="de Melo N.F."/>
            <person name="da Silva R.H."/>
            <person name="de Melo A.L.T.M."/>
            <person name="Pandolfi V."/>
            <person name="Bustamante F.O."/>
            <person name="Brasileiro-Vidal A.C."/>
            <person name="Benko-Iseppon A.M."/>
        </authorList>
    </citation>
    <scope>NUCLEOTIDE SEQUENCE [LARGE SCALE GENOMIC DNA]</scope>
    <source>
        <tissue evidence="2">Leaves</tissue>
    </source>
</reference>
<sequence>MFAADTTSCFAAVFLYYASPSHAGLYRLGHDRVEVAALVVLLRSLVGAHTLAGGQILVGGGSHVHILVLLRFPLKGTPASLHNLYIVLGNPSFPFSLIPCAILTILSAIISYARTSSPFMMQWMRIALITGISDLLEDEMSE</sequence>
<evidence type="ECO:0000256" key="1">
    <source>
        <dbReference type="SAM" id="Phobius"/>
    </source>
</evidence>